<evidence type="ECO:0000313" key="2">
    <source>
        <dbReference type="EMBL" id="CAJ0607182.1"/>
    </source>
</evidence>
<feature type="region of interest" description="Disordered" evidence="1">
    <location>
        <begin position="1"/>
        <end position="32"/>
    </location>
</feature>
<name>A0AA36HBK0_CYLNA</name>
<evidence type="ECO:0000256" key="1">
    <source>
        <dbReference type="SAM" id="MobiDB-lite"/>
    </source>
</evidence>
<reference evidence="2" key="1">
    <citation type="submission" date="2023-07" db="EMBL/GenBank/DDBJ databases">
        <authorList>
            <consortium name="CYATHOMIX"/>
        </authorList>
    </citation>
    <scope>NUCLEOTIDE SEQUENCE</scope>
    <source>
        <strain evidence="2">N/A</strain>
    </source>
</reference>
<dbReference type="AlphaFoldDB" id="A0AA36HBK0"/>
<dbReference type="Proteomes" id="UP001176961">
    <property type="component" value="Unassembled WGS sequence"/>
</dbReference>
<keyword evidence="3" id="KW-1185">Reference proteome</keyword>
<evidence type="ECO:0000313" key="3">
    <source>
        <dbReference type="Proteomes" id="UP001176961"/>
    </source>
</evidence>
<protein>
    <submittedName>
        <fullName evidence="2">Uncharacterized protein</fullName>
    </submittedName>
</protein>
<dbReference type="EMBL" id="CATQJL010000316">
    <property type="protein sequence ID" value="CAJ0607182.1"/>
    <property type="molecule type" value="Genomic_DNA"/>
</dbReference>
<organism evidence="2 3">
    <name type="scientific">Cylicocyclus nassatus</name>
    <name type="common">Nematode worm</name>
    <dbReference type="NCBI Taxonomy" id="53992"/>
    <lineage>
        <taxon>Eukaryota</taxon>
        <taxon>Metazoa</taxon>
        <taxon>Ecdysozoa</taxon>
        <taxon>Nematoda</taxon>
        <taxon>Chromadorea</taxon>
        <taxon>Rhabditida</taxon>
        <taxon>Rhabditina</taxon>
        <taxon>Rhabditomorpha</taxon>
        <taxon>Strongyloidea</taxon>
        <taxon>Strongylidae</taxon>
        <taxon>Cylicocyclus</taxon>
    </lineage>
</organism>
<gene>
    <name evidence="2" type="ORF">CYNAS_LOCUS19165</name>
</gene>
<proteinExistence type="predicted"/>
<sequence>MSDSSDSTSSFDLSLSPPSYSVQEDPSSGDLRSRLQQIWPDRPEFGRYSLDYEYMDYLKEKKRKRKRLAAGVSNTRAAIYSASDMILPCDRETTGESQLVRTSMLFSSTDKLKQVDDSQHWVATEDLLTLGGLLPTRSPTLVPSEILRSSCSKIHETGVLHSGHSQSTEVTARSFRSEIEDEIKRSGGIFHFAGRSSEEEVLALLQRYPFIVFNPEDSENNVEVALKVGEKGRVFLVEILKVEGDGMIWRLLGTTFSLGFKSLEDMALFYRRFPAAVE</sequence>
<comment type="caution">
    <text evidence="2">The sequence shown here is derived from an EMBL/GenBank/DDBJ whole genome shotgun (WGS) entry which is preliminary data.</text>
</comment>
<accession>A0AA36HBK0</accession>
<feature type="compositionally biased region" description="Low complexity" evidence="1">
    <location>
        <begin position="1"/>
        <end position="21"/>
    </location>
</feature>